<evidence type="ECO:0000313" key="1">
    <source>
        <dbReference type="EMBL" id="NMP32719.1"/>
    </source>
</evidence>
<evidence type="ECO:0000313" key="2">
    <source>
        <dbReference type="Proteomes" id="UP000568664"/>
    </source>
</evidence>
<accession>A0A7Y0Q766</accession>
<proteinExistence type="predicted"/>
<keyword evidence="2" id="KW-1185">Reference proteome</keyword>
<sequence>MKTSKQSTHCQPNSLHSDDIDFYSHQVIATQAMLLSLESTCDLHSLPDEEESDSYILGYN</sequence>
<gene>
    <name evidence="1" type="ORF">HII17_14245</name>
</gene>
<dbReference type="RefSeq" id="WP_169076019.1">
    <property type="nucleotide sequence ID" value="NZ_JABBXH010000004.1"/>
</dbReference>
<protein>
    <submittedName>
        <fullName evidence="1">Uncharacterized protein</fullName>
    </submittedName>
</protein>
<organism evidence="1 2">
    <name type="scientific">Thalassotalea algicola</name>
    <dbReference type="NCBI Taxonomy" id="2716224"/>
    <lineage>
        <taxon>Bacteria</taxon>
        <taxon>Pseudomonadati</taxon>
        <taxon>Pseudomonadota</taxon>
        <taxon>Gammaproteobacteria</taxon>
        <taxon>Alteromonadales</taxon>
        <taxon>Colwelliaceae</taxon>
        <taxon>Thalassotalea</taxon>
    </lineage>
</organism>
<name>A0A7Y0Q766_9GAMM</name>
<dbReference type="Proteomes" id="UP000568664">
    <property type="component" value="Unassembled WGS sequence"/>
</dbReference>
<dbReference type="AlphaFoldDB" id="A0A7Y0Q766"/>
<reference evidence="1 2" key="1">
    <citation type="submission" date="2020-04" db="EMBL/GenBank/DDBJ databases">
        <title>Thalassotalea sp. M1531, isolated from the surface of marine red alga.</title>
        <authorList>
            <person name="Pang L."/>
            <person name="Lu D.-C."/>
        </authorList>
    </citation>
    <scope>NUCLEOTIDE SEQUENCE [LARGE SCALE GENOMIC DNA]</scope>
    <source>
        <strain evidence="1 2">M1531</strain>
    </source>
</reference>
<comment type="caution">
    <text evidence="1">The sequence shown here is derived from an EMBL/GenBank/DDBJ whole genome shotgun (WGS) entry which is preliminary data.</text>
</comment>
<dbReference type="EMBL" id="JABBXH010000004">
    <property type="protein sequence ID" value="NMP32719.1"/>
    <property type="molecule type" value="Genomic_DNA"/>
</dbReference>